<comment type="caution">
    <text evidence="2">The sequence shown here is derived from an EMBL/GenBank/DDBJ whole genome shotgun (WGS) entry which is preliminary data.</text>
</comment>
<dbReference type="SUPFAM" id="SSF53335">
    <property type="entry name" value="S-adenosyl-L-methionine-dependent methyltransferases"/>
    <property type="match status" value="1"/>
</dbReference>
<keyword evidence="3" id="KW-1185">Reference proteome</keyword>
<gene>
    <name evidence="2" type="ORF">QRB35_25990</name>
</gene>
<dbReference type="InterPro" id="IPR041698">
    <property type="entry name" value="Methyltransf_25"/>
</dbReference>
<reference evidence="2" key="1">
    <citation type="submission" date="2023-06" db="EMBL/GenBank/DDBJ databases">
        <title>Itaconate inhibition of nontuberculous mycobacteria.</title>
        <authorList>
            <person name="Breen P."/>
            <person name="Zimbric M."/>
            <person name="Caverly L."/>
        </authorList>
    </citation>
    <scope>NUCLEOTIDE SEQUENCE</scope>
    <source>
        <strain evidence="2">FLAC1071</strain>
    </source>
</reference>
<proteinExistence type="predicted"/>
<dbReference type="Proteomes" id="UP001529272">
    <property type="component" value="Unassembled WGS sequence"/>
</dbReference>
<reference evidence="2" key="2">
    <citation type="submission" date="2023-06" db="EMBL/GenBank/DDBJ databases">
        <authorList>
            <person name="Spilker T."/>
        </authorList>
    </citation>
    <scope>NUCLEOTIDE SEQUENCE</scope>
    <source>
        <strain evidence="2">FLAC1071</strain>
    </source>
</reference>
<keyword evidence="2" id="KW-0489">Methyltransferase</keyword>
<sequence length="198" mass="21716">MITHPQAYEALVQVWYFGKRSQVWDRLVAASDAQSGERVLDVGCGTGYFARRIAPVVGPSGAVVGIDPLQPMLDYAAAHTPSNCTFHAAGAEDLPFEDGSFDLVVSSLSFHHIPPKHRADALREIFRVLRPGGRTFIADVRPPSIPILERLISVAHGHAEVHDLFDQLRDLATDAGFTAIRTGKVSRLHYVAAERPRE</sequence>
<dbReference type="Pfam" id="PF13649">
    <property type="entry name" value="Methyltransf_25"/>
    <property type="match status" value="1"/>
</dbReference>
<dbReference type="RefSeq" id="WP_225336839.1">
    <property type="nucleotide sequence ID" value="NZ_CP012885.2"/>
</dbReference>
<organism evidence="2 3">
    <name type="scientific">Mycobacterium intracellulare subsp. chimaera</name>
    <dbReference type="NCBI Taxonomy" id="222805"/>
    <lineage>
        <taxon>Bacteria</taxon>
        <taxon>Bacillati</taxon>
        <taxon>Actinomycetota</taxon>
        <taxon>Actinomycetes</taxon>
        <taxon>Mycobacteriales</taxon>
        <taxon>Mycobacteriaceae</taxon>
        <taxon>Mycobacterium</taxon>
        <taxon>Mycobacterium avium complex (MAC)</taxon>
    </lineage>
</organism>
<dbReference type="Gene3D" id="3.40.50.150">
    <property type="entry name" value="Vaccinia Virus protein VP39"/>
    <property type="match status" value="1"/>
</dbReference>
<protein>
    <submittedName>
        <fullName evidence="2">Methyltransferase domain-containing protein</fullName>
    </submittedName>
</protein>
<feature type="domain" description="Methyltransferase" evidence="1">
    <location>
        <begin position="39"/>
        <end position="133"/>
    </location>
</feature>
<name>A0ABT7P823_MYCIT</name>
<dbReference type="CDD" id="cd02440">
    <property type="entry name" value="AdoMet_MTases"/>
    <property type="match status" value="1"/>
</dbReference>
<dbReference type="PANTHER" id="PTHR43591">
    <property type="entry name" value="METHYLTRANSFERASE"/>
    <property type="match status" value="1"/>
</dbReference>
<accession>A0ABT7P823</accession>
<dbReference type="GO" id="GO:0032259">
    <property type="term" value="P:methylation"/>
    <property type="evidence" value="ECO:0007669"/>
    <property type="project" value="UniProtKB-KW"/>
</dbReference>
<evidence type="ECO:0000313" key="2">
    <source>
        <dbReference type="EMBL" id="MDM3929431.1"/>
    </source>
</evidence>
<dbReference type="GO" id="GO:0008168">
    <property type="term" value="F:methyltransferase activity"/>
    <property type="evidence" value="ECO:0007669"/>
    <property type="project" value="UniProtKB-KW"/>
</dbReference>
<keyword evidence="2" id="KW-0808">Transferase</keyword>
<evidence type="ECO:0000259" key="1">
    <source>
        <dbReference type="Pfam" id="PF13649"/>
    </source>
</evidence>
<dbReference type="EMBL" id="JASZZX010000036">
    <property type="protein sequence ID" value="MDM3929431.1"/>
    <property type="molecule type" value="Genomic_DNA"/>
</dbReference>
<dbReference type="InterPro" id="IPR029063">
    <property type="entry name" value="SAM-dependent_MTases_sf"/>
</dbReference>
<evidence type="ECO:0000313" key="3">
    <source>
        <dbReference type="Proteomes" id="UP001529272"/>
    </source>
</evidence>